<evidence type="ECO:0000256" key="8">
    <source>
        <dbReference type="ARBA" id="ARBA00023136"/>
    </source>
</evidence>
<keyword evidence="5" id="KW-0934">Plastid</keyword>
<keyword evidence="3" id="KW-0602">Photosynthesis</keyword>
<keyword evidence="8" id="KW-0472">Membrane</keyword>
<comment type="subcellular location">
    <subcellularLocation>
        <location evidence="1">Plastid</location>
        <location evidence="1">Chloroplast thylakoid membrane</location>
        <topology evidence="1">Peripheral membrane protein</topology>
        <orientation evidence="1">Stromal side</orientation>
    </subcellularLocation>
</comment>
<dbReference type="PANTHER" id="PTHR34011:SF6">
    <property type="entry name" value="PHYCOBILIPROTEIN APCE"/>
    <property type="match status" value="1"/>
</dbReference>
<dbReference type="GO" id="GO:0009535">
    <property type="term" value="C:chloroplast thylakoid membrane"/>
    <property type="evidence" value="ECO:0007669"/>
    <property type="project" value="UniProtKB-SubCell"/>
</dbReference>
<keyword evidence="2" id="KW-0150">Chloroplast</keyword>
<sequence>MVAFVAPTPSVASSATRFATGTTRLTNDANVPSVAATRRSAHAPPSMRVLDGLDTVTQDSYSFSRYVLGPFQPSVLNANSSEYEREIAIRAAYRHVFGNAYIMEEELAEVEVTASQYKLGNLTAKEFIRALAKSSAYKTRFFEGASQYRFVELNFMHLLGRAPDTQEEVATHMNIYHAKGFDAEIDSYIDSEEYDSVFGDYNVPFLRFRGAYTPCDSFNKQCALKGGWANSDKAMGGAALSGYNGSDGRQMCDRISAYVTSDTTDYESVAGNSPLLTTSPNWLAYPDPAIAPTPAFISPQEVREARARVEKLREAYNEEIAKTQARKNAMAPFRAMVEDMAPMLDRGVTFGDPMLVHPEAKLPENESALADLGGKSSDYKRFWSTMETNTVSRLERDLEEAKAELRVLEKGVDALTPMSTSVELRSASQDVNVGLDKEEEAIARPRIATKPRVKKVVDATEKRSLNLPGGIKINLPF</sequence>
<dbReference type="PANTHER" id="PTHR34011">
    <property type="entry name" value="PHYCOBILISOME 32.1 KDA LINKER POLYPEPTIDE, PHYCOCYANIN-ASSOCIATED, ROD 2-RELATED"/>
    <property type="match status" value="1"/>
</dbReference>
<name>A0A291FEB7_GRIPA</name>
<evidence type="ECO:0000256" key="7">
    <source>
        <dbReference type="ARBA" id="ARBA00023078"/>
    </source>
</evidence>
<evidence type="ECO:0000256" key="6">
    <source>
        <dbReference type="ARBA" id="ARBA00022738"/>
    </source>
</evidence>
<keyword evidence="6 9" id="KW-0605">Phycobilisome</keyword>
<feature type="coiled-coil region" evidence="10">
    <location>
        <begin position="384"/>
        <end position="411"/>
    </location>
</feature>
<dbReference type="Gene3D" id="1.10.3130.20">
    <property type="entry name" value="Phycobilisome linker domain"/>
    <property type="match status" value="1"/>
</dbReference>
<protein>
    <submittedName>
        <fullName evidence="12">LRC2</fullName>
    </submittedName>
</protein>
<evidence type="ECO:0000259" key="11">
    <source>
        <dbReference type="PROSITE" id="PS51445"/>
    </source>
</evidence>
<dbReference type="AlphaFoldDB" id="A0A291FEB7"/>
<evidence type="ECO:0000256" key="9">
    <source>
        <dbReference type="PROSITE-ProRule" id="PRU00775"/>
    </source>
</evidence>
<keyword evidence="7" id="KW-0793">Thylakoid</keyword>
<evidence type="ECO:0000256" key="2">
    <source>
        <dbReference type="ARBA" id="ARBA00022528"/>
    </source>
</evidence>
<evidence type="ECO:0000313" key="12">
    <source>
        <dbReference type="EMBL" id="ATG31122.1"/>
    </source>
</evidence>
<organism evidence="12">
    <name type="scientific">Griffithsia pacifica</name>
    <name type="common">Red alga</name>
    <dbReference type="NCBI Taxonomy" id="35689"/>
    <lineage>
        <taxon>Eukaryota</taxon>
        <taxon>Rhodophyta</taxon>
        <taxon>Florideophyceae</taxon>
        <taxon>Rhodymeniophycidae</taxon>
        <taxon>Ceramiales</taxon>
        <taxon>Ceramiaceae</taxon>
        <taxon>Griffithsia</taxon>
    </lineage>
</organism>
<evidence type="ECO:0000256" key="3">
    <source>
        <dbReference type="ARBA" id="ARBA00022531"/>
    </source>
</evidence>
<dbReference type="InterPro" id="IPR001297">
    <property type="entry name" value="PBS_linker_dom"/>
</dbReference>
<evidence type="ECO:0000256" key="4">
    <source>
        <dbReference type="ARBA" id="ARBA00022549"/>
    </source>
</evidence>
<comment type="similarity">
    <text evidence="9">Belongs to the phycobilisome linker protein family.</text>
</comment>
<keyword evidence="10" id="KW-0175">Coiled coil</keyword>
<gene>
    <name evidence="12" type="primary">rpeGc2</name>
</gene>
<dbReference type="GO" id="GO:0015979">
    <property type="term" value="P:photosynthesis"/>
    <property type="evidence" value="ECO:0007669"/>
    <property type="project" value="UniProtKB-KW"/>
</dbReference>
<dbReference type="EMBL" id="MF523551">
    <property type="protein sequence ID" value="ATG31122.1"/>
    <property type="molecule type" value="mRNA"/>
</dbReference>
<evidence type="ECO:0000256" key="1">
    <source>
        <dbReference type="ARBA" id="ARBA00004185"/>
    </source>
</evidence>
<evidence type="ECO:0000256" key="5">
    <source>
        <dbReference type="ARBA" id="ARBA00022640"/>
    </source>
</evidence>
<dbReference type="GO" id="GO:0030089">
    <property type="term" value="C:phycobilisome"/>
    <property type="evidence" value="ECO:0007669"/>
    <property type="project" value="UniProtKB-UniRule"/>
</dbReference>
<keyword evidence="4" id="KW-0042">Antenna complex</keyword>
<dbReference type="InterPro" id="IPR038255">
    <property type="entry name" value="PBS_linker_sf"/>
</dbReference>
<reference evidence="12" key="1">
    <citation type="journal article" date="2017" name="Nature">
        <title>Structure of phycobilisome from the red alga Griffithsia pacifica.</title>
        <authorList>
            <person name="Zhang J."/>
            <person name="Ma J."/>
            <person name="Liu D."/>
            <person name="Qin S."/>
            <person name="Sun S."/>
            <person name="Zhao J."/>
            <person name="Sui S.F."/>
        </authorList>
    </citation>
    <scope>NUCLEOTIDE SEQUENCE</scope>
</reference>
<evidence type="ECO:0000256" key="10">
    <source>
        <dbReference type="SAM" id="Coils"/>
    </source>
</evidence>
<proteinExistence type="evidence at transcript level"/>
<dbReference type="Pfam" id="PF00427">
    <property type="entry name" value="PBS_linker_poly"/>
    <property type="match status" value="1"/>
</dbReference>
<dbReference type="PROSITE" id="PS51445">
    <property type="entry name" value="PBS_LINKER"/>
    <property type="match status" value="1"/>
</dbReference>
<feature type="domain" description="PBS-linker" evidence="11">
    <location>
        <begin position="54"/>
        <end position="233"/>
    </location>
</feature>
<dbReference type="IntAct" id="A0A291FEB7">
    <property type="interactions" value="1"/>
</dbReference>
<accession>A0A291FEB7</accession>